<organism evidence="2 3">
    <name type="scientific">Dothistroma septosporum (strain NZE10 / CBS 128990)</name>
    <name type="common">Red band needle blight fungus</name>
    <name type="synonym">Mycosphaerella pini</name>
    <dbReference type="NCBI Taxonomy" id="675120"/>
    <lineage>
        <taxon>Eukaryota</taxon>
        <taxon>Fungi</taxon>
        <taxon>Dikarya</taxon>
        <taxon>Ascomycota</taxon>
        <taxon>Pezizomycotina</taxon>
        <taxon>Dothideomycetes</taxon>
        <taxon>Dothideomycetidae</taxon>
        <taxon>Mycosphaerellales</taxon>
        <taxon>Mycosphaerellaceae</taxon>
        <taxon>Dothistroma</taxon>
    </lineage>
</organism>
<dbReference type="CDD" id="cd05262">
    <property type="entry name" value="SDR_a7"/>
    <property type="match status" value="1"/>
</dbReference>
<feature type="domain" description="NAD-dependent epimerase/dehydratase" evidence="1">
    <location>
        <begin position="3"/>
        <end position="223"/>
    </location>
</feature>
<proteinExistence type="predicted"/>
<dbReference type="GO" id="GO:0004029">
    <property type="term" value="F:aldehyde dehydrogenase (NAD+) activity"/>
    <property type="evidence" value="ECO:0007669"/>
    <property type="project" value="TreeGrafter"/>
</dbReference>
<dbReference type="OMA" id="HTAFDHD"/>
<dbReference type="OrthoDB" id="10262413at2759"/>
<dbReference type="EMBL" id="KB446537">
    <property type="protein sequence ID" value="EME45922.1"/>
    <property type="molecule type" value="Genomic_DNA"/>
</dbReference>
<dbReference type="HOGENOM" id="CLU_007383_12_3_1"/>
<evidence type="ECO:0000313" key="2">
    <source>
        <dbReference type="EMBL" id="EME45922.1"/>
    </source>
</evidence>
<dbReference type="InterPro" id="IPR036291">
    <property type="entry name" value="NAD(P)-bd_dom_sf"/>
</dbReference>
<evidence type="ECO:0000259" key="1">
    <source>
        <dbReference type="Pfam" id="PF01370"/>
    </source>
</evidence>
<dbReference type="PANTHER" id="PTHR48079:SF9">
    <property type="entry name" value="PUTATIVE-RELATED"/>
    <property type="match status" value="1"/>
</dbReference>
<evidence type="ECO:0000313" key="3">
    <source>
        <dbReference type="Proteomes" id="UP000016933"/>
    </source>
</evidence>
<dbReference type="AlphaFoldDB" id="N1PRA8"/>
<dbReference type="GO" id="GO:0005737">
    <property type="term" value="C:cytoplasm"/>
    <property type="evidence" value="ECO:0007669"/>
    <property type="project" value="TreeGrafter"/>
</dbReference>
<dbReference type="eggNOG" id="KOG1502">
    <property type="taxonomic scope" value="Eukaryota"/>
</dbReference>
<dbReference type="Proteomes" id="UP000016933">
    <property type="component" value="Unassembled WGS sequence"/>
</dbReference>
<dbReference type="InterPro" id="IPR001509">
    <property type="entry name" value="Epimerase_deHydtase"/>
</dbReference>
<dbReference type="Pfam" id="PF01370">
    <property type="entry name" value="Epimerase"/>
    <property type="match status" value="1"/>
</dbReference>
<reference evidence="2 3" key="2">
    <citation type="journal article" date="2012" name="PLoS Pathog.">
        <title>Diverse lifestyles and strategies of plant pathogenesis encoded in the genomes of eighteen Dothideomycetes fungi.</title>
        <authorList>
            <person name="Ohm R.A."/>
            <person name="Feau N."/>
            <person name="Henrissat B."/>
            <person name="Schoch C.L."/>
            <person name="Horwitz B.A."/>
            <person name="Barry K.W."/>
            <person name="Condon B.J."/>
            <person name="Copeland A.C."/>
            <person name="Dhillon B."/>
            <person name="Glaser F."/>
            <person name="Hesse C.N."/>
            <person name="Kosti I."/>
            <person name="LaButti K."/>
            <person name="Lindquist E.A."/>
            <person name="Lucas S."/>
            <person name="Salamov A.A."/>
            <person name="Bradshaw R.E."/>
            <person name="Ciuffetti L."/>
            <person name="Hamelin R.C."/>
            <person name="Kema G.H.J."/>
            <person name="Lawrence C."/>
            <person name="Scott J.A."/>
            <person name="Spatafora J.W."/>
            <person name="Turgeon B.G."/>
            <person name="de Wit P.J.G.M."/>
            <person name="Zhong S."/>
            <person name="Goodwin S.B."/>
            <person name="Grigoriev I.V."/>
        </authorList>
    </citation>
    <scope>NUCLEOTIDE SEQUENCE [LARGE SCALE GENOMIC DNA]</scope>
    <source>
        <strain evidence="3">NZE10 / CBS 128990</strain>
    </source>
</reference>
<dbReference type="InterPro" id="IPR051783">
    <property type="entry name" value="NAD(P)-dependent_oxidoreduct"/>
</dbReference>
<keyword evidence="3" id="KW-1185">Reference proteome</keyword>
<protein>
    <recommendedName>
        <fullName evidence="1">NAD-dependent epimerase/dehydratase domain-containing protein</fullName>
    </recommendedName>
</protein>
<dbReference type="SUPFAM" id="SSF51735">
    <property type="entry name" value="NAD(P)-binding Rossmann-fold domains"/>
    <property type="match status" value="1"/>
</dbReference>
<dbReference type="PANTHER" id="PTHR48079">
    <property type="entry name" value="PROTEIN YEEZ"/>
    <property type="match status" value="1"/>
</dbReference>
<accession>N1PRA8</accession>
<dbReference type="STRING" id="675120.N1PRA8"/>
<reference evidence="3" key="1">
    <citation type="journal article" date="2012" name="PLoS Genet.">
        <title>The genomes of the fungal plant pathogens Cladosporium fulvum and Dothistroma septosporum reveal adaptation to different hosts and lifestyles but also signatures of common ancestry.</title>
        <authorList>
            <person name="de Wit P.J.G.M."/>
            <person name="van der Burgt A."/>
            <person name="Oekmen B."/>
            <person name="Stergiopoulos I."/>
            <person name="Abd-Elsalam K.A."/>
            <person name="Aerts A.L."/>
            <person name="Bahkali A.H."/>
            <person name="Beenen H.G."/>
            <person name="Chettri P."/>
            <person name="Cox M.P."/>
            <person name="Datema E."/>
            <person name="de Vries R.P."/>
            <person name="Dhillon B."/>
            <person name="Ganley A.R."/>
            <person name="Griffiths S.A."/>
            <person name="Guo Y."/>
            <person name="Hamelin R.C."/>
            <person name="Henrissat B."/>
            <person name="Kabir M.S."/>
            <person name="Jashni M.K."/>
            <person name="Kema G."/>
            <person name="Klaubauf S."/>
            <person name="Lapidus A."/>
            <person name="Levasseur A."/>
            <person name="Lindquist E."/>
            <person name="Mehrabi R."/>
            <person name="Ohm R.A."/>
            <person name="Owen T.J."/>
            <person name="Salamov A."/>
            <person name="Schwelm A."/>
            <person name="Schijlen E."/>
            <person name="Sun H."/>
            <person name="van den Burg H.A."/>
            <person name="van Ham R.C.H.J."/>
            <person name="Zhang S."/>
            <person name="Goodwin S.B."/>
            <person name="Grigoriev I.V."/>
            <person name="Collemare J."/>
            <person name="Bradshaw R.E."/>
        </authorList>
    </citation>
    <scope>NUCLEOTIDE SEQUENCE [LARGE SCALE GENOMIC DNA]</scope>
    <source>
        <strain evidence="3">NZE10 / CBS 128990</strain>
    </source>
</reference>
<sequence>MRVFVTGASGFIGAAVTKDLISHGHEVIGLARNDSSADTITKLGGTPHKGHLFDLDSLKIGAASADAVIHLAFVHDFSGPDSPTNNCATDRDAISAMGEAISGTGKPFIIASGTLGLQEADGKPATEDTPGPRGSGFFDRTLSADLVQRLSKEQNIRGMVVRLAPIVHENGRGGFLTILPPIFRQAGFAGYIGDGENVWPAAHNQDIAVLFRLALEKGTAGAIYHGTSEEAVKTKDIVEAVGKKMGLSVESKSVEEAAVLGFVAHVLVMNDPTSSVKTQRELGWKPVQRGLLEDIEKGEIGDIDARNAK</sequence>
<gene>
    <name evidence="2" type="ORF">DOTSEDRAFT_70065</name>
</gene>
<dbReference type="Gene3D" id="3.40.50.720">
    <property type="entry name" value="NAD(P)-binding Rossmann-like Domain"/>
    <property type="match status" value="1"/>
</dbReference>
<name>N1PRA8_DOTSN</name>